<keyword evidence="5" id="KW-1185">Reference proteome</keyword>
<dbReference type="GO" id="GO:0016020">
    <property type="term" value="C:membrane"/>
    <property type="evidence" value="ECO:0007669"/>
    <property type="project" value="InterPro"/>
</dbReference>
<dbReference type="InterPro" id="IPR037185">
    <property type="entry name" value="EmrE-like"/>
</dbReference>
<feature type="transmembrane region" description="Helical" evidence="2">
    <location>
        <begin position="68"/>
        <end position="84"/>
    </location>
</feature>
<organism evidence="4 5">
    <name type="scientific">Thermoclostridium caenicola</name>
    <dbReference type="NCBI Taxonomy" id="659425"/>
    <lineage>
        <taxon>Bacteria</taxon>
        <taxon>Bacillati</taxon>
        <taxon>Bacillota</taxon>
        <taxon>Clostridia</taxon>
        <taxon>Eubacteriales</taxon>
        <taxon>Oscillospiraceae</taxon>
        <taxon>Thermoclostridium</taxon>
    </lineage>
</organism>
<feature type="transmembrane region" description="Helical" evidence="2">
    <location>
        <begin position="176"/>
        <end position="195"/>
    </location>
</feature>
<feature type="transmembrane region" description="Helical" evidence="2">
    <location>
        <begin position="201"/>
        <end position="219"/>
    </location>
</feature>
<dbReference type="Pfam" id="PF00892">
    <property type="entry name" value="EamA"/>
    <property type="match status" value="2"/>
</dbReference>
<dbReference type="AlphaFoldDB" id="A0A1M6AJV4"/>
<dbReference type="OrthoDB" id="9814731at2"/>
<accession>A0A1M6AJV4</accession>
<evidence type="ECO:0000256" key="2">
    <source>
        <dbReference type="SAM" id="Phobius"/>
    </source>
</evidence>
<keyword evidence="2" id="KW-0472">Membrane</keyword>
<feature type="transmembrane region" description="Helical" evidence="2">
    <location>
        <begin position="256"/>
        <end position="275"/>
    </location>
</feature>
<feature type="transmembrane region" description="Helical" evidence="2">
    <location>
        <begin position="119"/>
        <end position="138"/>
    </location>
</feature>
<dbReference type="PANTHER" id="PTHR22911">
    <property type="entry name" value="ACYL-MALONYL CONDENSING ENZYME-RELATED"/>
    <property type="match status" value="1"/>
</dbReference>
<feature type="transmembrane region" description="Helical" evidence="2">
    <location>
        <begin position="12"/>
        <end position="30"/>
    </location>
</feature>
<feature type="transmembrane region" description="Helical" evidence="2">
    <location>
        <begin position="144"/>
        <end position="164"/>
    </location>
</feature>
<feature type="transmembrane region" description="Helical" evidence="2">
    <location>
        <begin position="36"/>
        <end position="56"/>
    </location>
</feature>
<feature type="domain" description="EamA" evidence="3">
    <location>
        <begin position="11"/>
        <end position="135"/>
    </location>
</feature>
<dbReference type="InterPro" id="IPR000620">
    <property type="entry name" value="EamA_dom"/>
</dbReference>
<comment type="similarity">
    <text evidence="1">Belongs to the EamA transporter family.</text>
</comment>
<dbReference type="RefSeq" id="WP_149677344.1">
    <property type="nucleotide sequence ID" value="NZ_DAONMB010000073.1"/>
</dbReference>
<evidence type="ECO:0000259" key="3">
    <source>
        <dbReference type="Pfam" id="PF00892"/>
    </source>
</evidence>
<feature type="transmembrane region" description="Helical" evidence="2">
    <location>
        <begin position="90"/>
        <end position="112"/>
    </location>
</feature>
<proteinExistence type="inferred from homology"/>
<dbReference type="SUPFAM" id="SSF103481">
    <property type="entry name" value="Multidrug resistance efflux transporter EmrE"/>
    <property type="match status" value="2"/>
</dbReference>
<dbReference type="Proteomes" id="UP000324781">
    <property type="component" value="Unassembled WGS sequence"/>
</dbReference>
<dbReference type="EMBL" id="FQZP01000001">
    <property type="protein sequence ID" value="SHI36770.1"/>
    <property type="molecule type" value="Genomic_DNA"/>
</dbReference>
<feature type="domain" description="EamA" evidence="3">
    <location>
        <begin position="145"/>
        <end position="269"/>
    </location>
</feature>
<protein>
    <submittedName>
        <fullName evidence="4">Permease of the drug/metabolite transporter (DMT) superfamily</fullName>
    </submittedName>
</protein>
<name>A0A1M6AJV4_9FIRM</name>
<feature type="transmembrane region" description="Helical" evidence="2">
    <location>
        <begin position="231"/>
        <end position="250"/>
    </location>
</feature>
<evidence type="ECO:0000313" key="4">
    <source>
        <dbReference type="EMBL" id="SHI36770.1"/>
    </source>
</evidence>
<sequence length="296" mass="31798">MPQKLAGSRPKAILYLVLTAVMWSLGGILIKLVNSNALAIAGTRSAIASLIIWIYLKKPKFTWSAAQIEAALAYTGTVIFFVSANKLTTAANAILLQYTAPIYVAILGAWLLKEKVKPYDWAAILLTLGGMVLFFIDGLNTSNFMGDVCALLSGVCFATFAVFMRMQKHESPLESVLLGNVLTSLIGLPFLTSAMPDAKGWLGLILLGAVQLGLPYILYSKAVRHLKALEIILISTIELVLNPVLVFLTIGEVPGTMAFIGGAVILVVITAWCSLPAIMDRRTNAQDPDSEKANAS</sequence>
<keyword evidence="2" id="KW-0812">Transmembrane</keyword>
<gene>
    <name evidence="4" type="ORF">SAMN05444373_100165</name>
</gene>
<reference evidence="4 5" key="1">
    <citation type="submission" date="2016-11" db="EMBL/GenBank/DDBJ databases">
        <authorList>
            <person name="Varghese N."/>
            <person name="Submissions S."/>
        </authorList>
    </citation>
    <scope>NUCLEOTIDE SEQUENCE [LARGE SCALE GENOMIC DNA]</scope>
    <source>
        <strain evidence="4 5">DSM 19027</strain>
    </source>
</reference>
<evidence type="ECO:0000256" key="1">
    <source>
        <dbReference type="ARBA" id="ARBA00007362"/>
    </source>
</evidence>
<keyword evidence="2" id="KW-1133">Transmembrane helix</keyword>
<evidence type="ECO:0000313" key="5">
    <source>
        <dbReference type="Proteomes" id="UP000324781"/>
    </source>
</evidence>